<evidence type="ECO:0008006" key="4">
    <source>
        <dbReference type="Google" id="ProtNLM"/>
    </source>
</evidence>
<evidence type="ECO:0000313" key="2">
    <source>
        <dbReference type="EMBL" id="KQL55580.1"/>
    </source>
</evidence>
<feature type="region of interest" description="Disordered" evidence="1">
    <location>
        <begin position="121"/>
        <end position="148"/>
    </location>
</feature>
<proteinExistence type="predicted"/>
<feature type="non-terminal residue" evidence="2">
    <location>
        <position position="148"/>
    </location>
</feature>
<dbReference type="InterPro" id="IPR008160">
    <property type="entry name" value="Collagen"/>
</dbReference>
<gene>
    <name evidence="2" type="ORF">AN965_18115</name>
</gene>
<keyword evidence="3" id="KW-1185">Reference proteome</keyword>
<dbReference type="AlphaFoldDB" id="A0A9D5DR69"/>
<name>A0A9D5DR69_9BACI</name>
<dbReference type="Proteomes" id="UP000051061">
    <property type="component" value="Unassembled WGS sequence"/>
</dbReference>
<reference evidence="2 3" key="1">
    <citation type="submission" date="2015-09" db="EMBL/GenBank/DDBJ databases">
        <title>Genome sequencing project for genomic taxonomy and phylogenomics of Bacillus-like bacteria.</title>
        <authorList>
            <person name="Liu B."/>
            <person name="Wang J."/>
            <person name="Zhu Y."/>
            <person name="Liu G."/>
            <person name="Chen Q."/>
            <person name="Chen Z."/>
            <person name="Lan J."/>
            <person name="Che J."/>
            <person name="Ge C."/>
            <person name="Shi H."/>
            <person name="Pan Z."/>
            <person name="Liu X."/>
        </authorList>
    </citation>
    <scope>NUCLEOTIDE SEQUENCE [LARGE SCALE GENOMIC DNA]</scope>
    <source>
        <strain evidence="2 3">DSM 19153</strain>
    </source>
</reference>
<protein>
    <recommendedName>
        <fullName evidence="4">Collagen triple helix repeat (20 copies)</fullName>
    </recommendedName>
</protein>
<dbReference type="EMBL" id="LJJD01000039">
    <property type="protein sequence ID" value="KQL55580.1"/>
    <property type="molecule type" value="Genomic_DNA"/>
</dbReference>
<comment type="caution">
    <text evidence="2">The sequence shown here is derived from an EMBL/GenBank/DDBJ whole genome shotgun (WGS) entry which is preliminary data.</text>
</comment>
<evidence type="ECO:0000313" key="3">
    <source>
        <dbReference type="Proteomes" id="UP000051061"/>
    </source>
</evidence>
<evidence type="ECO:0000256" key="1">
    <source>
        <dbReference type="SAM" id="MobiDB-lite"/>
    </source>
</evidence>
<organism evidence="2 3">
    <name type="scientific">Alkalicoccobacillus plakortidis</name>
    <dbReference type="NCBI Taxonomy" id="444060"/>
    <lineage>
        <taxon>Bacteria</taxon>
        <taxon>Bacillati</taxon>
        <taxon>Bacillota</taxon>
        <taxon>Bacilli</taxon>
        <taxon>Bacillales</taxon>
        <taxon>Bacillaceae</taxon>
        <taxon>Alkalicoccobacillus</taxon>
    </lineage>
</organism>
<dbReference type="Pfam" id="PF01391">
    <property type="entry name" value="Collagen"/>
    <property type="match status" value="1"/>
</dbReference>
<accession>A0A9D5DR69</accession>
<sequence length="148" mass="15100">MSDQYIFVNGVQIFKRTCTNGRENKWCYDQLLGGWTGATGLPGPTGPTGSTGVGFEGVEAFNADNTSGYMVGQIVTLDGNTYLVNTNSPTGVPGRSPDYTLLAEKGATGIQGERGETGATGIQGVQGETGATGIQGIQGETGATGIQG</sequence>